<feature type="region of interest" description="Disordered" evidence="11">
    <location>
        <begin position="763"/>
        <end position="797"/>
    </location>
</feature>
<feature type="transmembrane region" description="Helical" evidence="12">
    <location>
        <begin position="665"/>
        <end position="689"/>
    </location>
</feature>
<sequence>MARLVAIVSAVLGILLTIAIPLLPIEQQQSSLTWPQSDTIGSVEAPLVGYTPISVDATVPCVAADQLSDGGVVLSTSPEGSPDAYRYGLVAEVTGSGVTGAEASQLKVTLRDSVLLEKPVSELSPSTAGDCSLTITSNGTTTTVGLTGEDTVTREGDLRPQLVGVFSDLQGNIPGLQLQAELDSRFSSTPSALKWFAMIVGVLATGISLVALHRLDLSDGRRARRFLPRRWWTFGAADAVVIGTLLVWHLIGANTSDDGYQLGMARTADSAGYMANYFRYFGVPETPFGTPLYDMFGLMAHVSTASVWMRLPTLICAVVAWLVISREVIPRFGAAARASKTALWTGGLVLLAFWLPYNNGLRPEPFVALGVLLTWCSVERSIATRRLLPAAAAILIAALTVTHGPSGFICFAPLIAGARPVLQIVVARAREFGSTTLGAATLLAPLVASGTVVLVFAFGNQTVAGMLEMQRVHTAVGPSRAWFDEYLRYQWLMNMDIDGSLARRFGVFVMIVSLIAVVVAMLRKGGKIPGTATGPGRRIVGITVGAMALMMITPTKWTHHFGVFAGLAASVAVLAAVATGAAVLRSRRNRLLFAAAVSFLMAVAFTGTNGYWYVSAWGVPFWDKPILVAGLGISTMFLGLTLLLLLAAVWFHLRAPYVRTDKPLARWWSVPPVAVAAALMVLVAVASMAKGAVAQWPSYSVAKSNLSALAGNTCGLANDVLLETNPNADVLQPVSGDAFAALGADNDGFTPDGVAGDLTADKEASASGTSNTVDTEEQQQPTSTTGAGTGGSALPFGLEPREVPVLGSFGSDTPATLTTGWYALPSDPGDLISIAAAGRIRSVDSDGIVTYGQSLELEYGVDGRAQGRVTPIDIGPTPSWRNLRVPMDLIPSGTNTVRLVLTDDDRDPDQWLAVTPPRVPRTQTLNEVVGRDAPVLLDWEVGFNFPCQRPFEHRLGVAEVPQYRVLPDRSGAVITNAWQDHFGGGPLGWIDIVASARTIPSYLSGDWDRDWGSIEQYSPYDDSAQAAQITAEEVKRSGLWTPGPIKTG</sequence>
<evidence type="ECO:0000256" key="2">
    <source>
        <dbReference type="ARBA" id="ARBA00004651"/>
    </source>
</evidence>
<feature type="domain" description="Arabinosyltransferase C-terminal" evidence="14">
    <location>
        <begin position="685"/>
        <end position="1046"/>
    </location>
</feature>
<dbReference type="RefSeq" id="WP_341440503.1">
    <property type="nucleotide sequence ID" value="NZ_JBBPCN010000001.1"/>
</dbReference>
<proteinExistence type="inferred from homology"/>
<feature type="transmembrane region" description="Helical" evidence="12">
    <location>
        <begin position="232"/>
        <end position="251"/>
    </location>
</feature>
<keyword evidence="6" id="KW-0808">Transferase</keyword>
<feature type="transmembrane region" description="Helical" evidence="12">
    <location>
        <begin position="501"/>
        <end position="523"/>
    </location>
</feature>
<evidence type="ECO:0000256" key="6">
    <source>
        <dbReference type="ARBA" id="ARBA00022679"/>
    </source>
</evidence>
<evidence type="ECO:0000256" key="12">
    <source>
        <dbReference type="SAM" id="Phobius"/>
    </source>
</evidence>
<reference evidence="16 17" key="1">
    <citation type="submission" date="2024-03" db="EMBL/GenBank/DDBJ databases">
        <title>Rhodococcus navarretei sp. nov. and Pseudarthrobacter quantumdoti sp. nov., two new species with the ability to biosynthesize Quantum Dots isolated from soil samples at Union Glacier, Antarctica.</title>
        <authorList>
            <person name="Vargas M."/>
        </authorList>
    </citation>
    <scope>NUCLEOTIDE SEQUENCE [LARGE SCALE GENOMIC DNA]</scope>
    <source>
        <strain evidence="16 17">EXRC-4A-4</strain>
    </source>
</reference>
<feature type="transmembrane region" description="Helical" evidence="12">
    <location>
        <begin position="390"/>
        <end position="416"/>
    </location>
</feature>
<organism evidence="16 17">
    <name type="scientific">Rhodococcus navarretei</name>
    <dbReference type="NCBI Taxonomy" id="3128981"/>
    <lineage>
        <taxon>Bacteria</taxon>
        <taxon>Bacillati</taxon>
        <taxon>Actinomycetota</taxon>
        <taxon>Actinomycetes</taxon>
        <taxon>Mycobacteriales</taxon>
        <taxon>Nocardiaceae</taxon>
        <taxon>Rhodococcus</taxon>
    </lineage>
</organism>
<evidence type="ECO:0000256" key="3">
    <source>
        <dbReference type="ARBA" id="ARBA00008195"/>
    </source>
</evidence>
<evidence type="ECO:0000256" key="5">
    <source>
        <dbReference type="ARBA" id="ARBA00022676"/>
    </source>
</evidence>
<evidence type="ECO:0000313" key="17">
    <source>
        <dbReference type="Proteomes" id="UP001456513"/>
    </source>
</evidence>
<dbReference type="Pfam" id="PF17689">
    <property type="entry name" value="Arabino_trans_N"/>
    <property type="match status" value="1"/>
</dbReference>
<dbReference type="Pfam" id="PF14896">
    <property type="entry name" value="Arabino_trans_C"/>
    <property type="match status" value="1"/>
</dbReference>
<gene>
    <name evidence="16" type="ORF">AABD04_05935</name>
</gene>
<feature type="transmembrane region" description="Helical" evidence="12">
    <location>
        <begin position="437"/>
        <end position="459"/>
    </location>
</feature>
<keyword evidence="17" id="KW-1185">Reference proteome</keyword>
<evidence type="ECO:0000256" key="4">
    <source>
        <dbReference type="ARBA" id="ARBA00022475"/>
    </source>
</evidence>
<dbReference type="Gene3D" id="3.40.190.160">
    <property type="match status" value="1"/>
</dbReference>
<feature type="transmembrane region" description="Helical" evidence="12">
    <location>
        <begin position="341"/>
        <end position="357"/>
    </location>
</feature>
<comment type="subcellular location">
    <subcellularLocation>
        <location evidence="2">Cell membrane</location>
        <topology evidence="2">Multi-pass membrane protein</topology>
    </subcellularLocation>
</comment>
<feature type="transmembrane region" description="Helical" evidence="12">
    <location>
        <begin position="535"/>
        <end position="555"/>
    </location>
</feature>
<feature type="domain" description="Arabinofuranosyltransferase central" evidence="13">
    <location>
        <begin position="189"/>
        <end position="654"/>
    </location>
</feature>
<dbReference type="InterPro" id="IPR007680">
    <property type="entry name" value="Arabino_trans_central"/>
</dbReference>
<protein>
    <submittedName>
        <fullName evidence="16">Arabinosyltransferase domain-containing protein</fullName>
    </submittedName>
</protein>
<keyword evidence="7 12" id="KW-0812">Transmembrane</keyword>
<name>A0ABU9CVJ7_9NOCA</name>
<keyword evidence="9 12" id="KW-0472">Membrane</keyword>
<dbReference type="InterPro" id="IPR042486">
    <property type="entry name" value="Arabino_trans_C_2"/>
</dbReference>
<evidence type="ECO:0000256" key="10">
    <source>
        <dbReference type="ARBA" id="ARBA00023316"/>
    </source>
</evidence>
<evidence type="ECO:0000256" key="11">
    <source>
        <dbReference type="SAM" id="MobiDB-lite"/>
    </source>
</evidence>
<dbReference type="Pfam" id="PF04602">
    <property type="entry name" value="Arabinose_trans"/>
    <property type="match status" value="1"/>
</dbReference>
<feature type="transmembrane region" description="Helical" evidence="12">
    <location>
        <begin position="192"/>
        <end position="212"/>
    </location>
</feature>
<keyword evidence="5" id="KW-0328">Glycosyltransferase</keyword>
<comment type="similarity">
    <text evidence="3">Belongs to the emb family.</text>
</comment>
<dbReference type="InterPro" id="IPR040920">
    <property type="entry name" value="Arabino_trans_N"/>
</dbReference>
<accession>A0ABU9CVJ7</accession>
<keyword evidence="8 12" id="KW-1133">Transmembrane helix</keyword>
<comment type="function">
    <text evidence="1">Arabinosyl transferase responsible for the polymerization of arabinose into the arabinan of arabinogalactan.</text>
</comment>
<keyword evidence="4" id="KW-1003">Cell membrane</keyword>
<evidence type="ECO:0000256" key="8">
    <source>
        <dbReference type="ARBA" id="ARBA00022989"/>
    </source>
</evidence>
<dbReference type="InterPro" id="IPR027451">
    <property type="entry name" value="EmbABC_dom1"/>
</dbReference>
<dbReference type="Gene3D" id="2.60.120.940">
    <property type="entry name" value="EmbC, C-terminal domain, subdomain 2"/>
    <property type="match status" value="1"/>
</dbReference>
<dbReference type="EMBL" id="JBBPCN010000001">
    <property type="protein sequence ID" value="MEK8070383.1"/>
    <property type="molecule type" value="Genomic_DNA"/>
</dbReference>
<evidence type="ECO:0000259" key="14">
    <source>
        <dbReference type="Pfam" id="PF14896"/>
    </source>
</evidence>
<feature type="domain" description="Arabinosyltransferas concanavalin like" evidence="15">
    <location>
        <begin position="26"/>
        <end position="185"/>
    </location>
</feature>
<evidence type="ECO:0000256" key="1">
    <source>
        <dbReference type="ARBA" id="ARBA00003001"/>
    </source>
</evidence>
<feature type="transmembrane region" description="Helical" evidence="12">
    <location>
        <begin position="591"/>
        <end position="614"/>
    </location>
</feature>
<evidence type="ECO:0000259" key="13">
    <source>
        <dbReference type="Pfam" id="PF04602"/>
    </source>
</evidence>
<keyword evidence="10" id="KW-0961">Cell wall biogenesis/degradation</keyword>
<evidence type="ECO:0000256" key="7">
    <source>
        <dbReference type="ARBA" id="ARBA00022692"/>
    </source>
</evidence>
<feature type="transmembrane region" description="Helical" evidence="12">
    <location>
        <begin position="626"/>
        <end position="653"/>
    </location>
</feature>
<comment type="caution">
    <text evidence="16">The sequence shown here is derived from an EMBL/GenBank/DDBJ whole genome shotgun (WGS) entry which is preliminary data.</text>
</comment>
<feature type="transmembrane region" description="Helical" evidence="12">
    <location>
        <begin position="561"/>
        <end position="584"/>
    </location>
</feature>
<feature type="compositionally biased region" description="Polar residues" evidence="11">
    <location>
        <begin position="766"/>
        <end position="781"/>
    </location>
</feature>
<dbReference type="InterPro" id="IPR032731">
    <property type="entry name" value="Arabino_trans_C"/>
</dbReference>
<feature type="transmembrane region" description="Helical" evidence="12">
    <location>
        <begin position="307"/>
        <end position="329"/>
    </location>
</feature>
<evidence type="ECO:0000259" key="15">
    <source>
        <dbReference type="Pfam" id="PF17689"/>
    </source>
</evidence>
<dbReference type="Gene3D" id="2.60.120.610">
    <property type="entry name" value="arabinofuranosyltransferase like domain"/>
    <property type="match status" value="1"/>
</dbReference>
<evidence type="ECO:0000313" key="16">
    <source>
        <dbReference type="EMBL" id="MEK8070383.1"/>
    </source>
</evidence>
<evidence type="ECO:0000256" key="9">
    <source>
        <dbReference type="ARBA" id="ARBA00023136"/>
    </source>
</evidence>
<dbReference type="Proteomes" id="UP001456513">
    <property type="component" value="Unassembled WGS sequence"/>
</dbReference>